<evidence type="ECO:0000256" key="1">
    <source>
        <dbReference type="SAM" id="Phobius"/>
    </source>
</evidence>
<keyword evidence="1" id="KW-0812">Transmembrane</keyword>
<keyword evidence="1" id="KW-1133">Transmembrane helix</keyword>
<sequence>MNLTSSIFRNPLWWRWPNRNQIFSGIFEEGKTLNYKRTIAQYSSATTTATTNEIKSEFPQLSRIQIILIAIVTSLVLFILLCVILCQIYKRNKIKKQQSISENQDEITIESAYQSTKPMIYHICTDVNSTAFLYPSVSTTFTVSSSHSTSRFQEHFNTDLTD</sequence>
<evidence type="ECO:0000313" key="2">
    <source>
        <dbReference type="EMBL" id="KAG2210697.1"/>
    </source>
</evidence>
<keyword evidence="1" id="KW-0472">Membrane</keyword>
<dbReference type="AlphaFoldDB" id="A0A8H7V9P1"/>
<gene>
    <name evidence="2" type="ORF">INT46_010623</name>
</gene>
<accession>A0A8H7V9P1</accession>
<dbReference type="EMBL" id="JAEPRC010000077">
    <property type="protein sequence ID" value="KAG2210697.1"/>
    <property type="molecule type" value="Genomic_DNA"/>
</dbReference>
<evidence type="ECO:0000313" key="3">
    <source>
        <dbReference type="Proteomes" id="UP000650833"/>
    </source>
</evidence>
<organism evidence="2 3">
    <name type="scientific">Mucor plumbeus</name>
    <dbReference type="NCBI Taxonomy" id="97098"/>
    <lineage>
        <taxon>Eukaryota</taxon>
        <taxon>Fungi</taxon>
        <taxon>Fungi incertae sedis</taxon>
        <taxon>Mucoromycota</taxon>
        <taxon>Mucoromycotina</taxon>
        <taxon>Mucoromycetes</taxon>
        <taxon>Mucorales</taxon>
        <taxon>Mucorineae</taxon>
        <taxon>Mucoraceae</taxon>
        <taxon>Mucor</taxon>
    </lineage>
</organism>
<dbReference type="Proteomes" id="UP000650833">
    <property type="component" value="Unassembled WGS sequence"/>
</dbReference>
<comment type="caution">
    <text evidence="2">The sequence shown here is derived from an EMBL/GenBank/DDBJ whole genome shotgun (WGS) entry which is preliminary data.</text>
</comment>
<keyword evidence="3" id="KW-1185">Reference proteome</keyword>
<feature type="transmembrane region" description="Helical" evidence="1">
    <location>
        <begin position="66"/>
        <end position="89"/>
    </location>
</feature>
<protein>
    <submittedName>
        <fullName evidence="2">Uncharacterized protein</fullName>
    </submittedName>
</protein>
<name>A0A8H7V9P1_9FUNG</name>
<reference evidence="2" key="1">
    <citation type="submission" date="2020-12" db="EMBL/GenBank/DDBJ databases">
        <title>Metabolic potential, ecology and presence of endohyphal bacteria is reflected in genomic diversity of Mucoromycotina.</title>
        <authorList>
            <person name="Muszewska A."/>
            <person name="Okrasinska A."/>
            <person name="Steczkiewicz K."/>
            <person name="Drgas O."/>
            <person name="Orlowska M."/>
            <person name="Perlinska-Lenart U."/>
            <person name="Aleksandrzak-Piekarczyk T."/>
            <person name="Szatraj K."/>
            <person name="Zielenkiewicz U."/>
            <person name="Pilsyk S."/>
            <person name="Malc E."/>
            <person name="Mieczkowski P."/>
            <person name="Kruszewska J.S."/>
            <person name="Biernat P."/>
            <person name="Pawlowska J."/>
        </authorList>
    </citation>
    <scope>NUCLEOTIDE SEQUENCE</scope>
    <source>
        <strain evidence="2">CBS 226.32</strain>
    </source>
</reference>
<proteinExistence type="predicted"/>
<dbReference type="OrthoDB" id="10601631at2759"/>